<dbReference type="InterPro" id="IPR037393">
    <property type="entry name" value="Bud22/SRFB1"/>
</dbReference>
<feature type="region of interest" description="Disordered" evidence="2">
    <location>
        <begin position="301"/>
        <end position="466"/>
    </location>
</feature>
<dbReference type="Pfam" id="PF09073">
    <property type="entry name" value="BUD22"/>
    <property type="match status" value="1"/>
</dbReference>
<feature type="domain" description="Bud22" evidence="3">
    <location>
        <begin position="20"/>
        <end position="466"/>
    </location>
</feature>
<organism evidence="4 5">
    <name type="scientific">Crucibulum laeve</name>
    <dbReference type="NCBI Taxonomy" id="68775"/>
    <lineage>
        <taxon>Eukaryota</taxon>
        <taxon>Fungi</taxon>
        <taxon>Dikarya</taxon>
        <taxon>Basidiomycota</taxon>
        <taxon>Agaricomycotina</taxon>
        <taxon>Agaricomycetes</taxon>
        <taxon>Agaricomycetidae</taxon>
        <taxon>Agaricales</taxon>
        <taxon>Agaricineae</taxon>
        <taxon>Nidulariaceae</taxon>
        <taxon>Crucibulum</taxon>
    </lineage>
</organism>
<evidence type="ECO:0000256" key="2">
    <source>
        <dbReference type="SAM" id="MobiDB-lite"/>
    </source>
</evidence>
<feature type="compositionally biased region" description="Acidic residues" evidence="2">
    <location>
        <begin position="222"/>
        <end position="260"/>
    </location>
</feature>
<gene>
    <name evidence="4" type="ORF">BDQ12DRAFT_697273</name>
</gene>
<dbReference type="GO" id="GO:0030686">
    <property type="term" value="C:90S preribosome"/>
    <property type="evidence" value="ECO:0007669"/>
    <property type="project" value="TreeGrafter"/>
</dbReference>
<feature type="region of interest" description="Disordered" evidence="2">
    <location>
        <begin position="154"/>
        <end position="178"/>
    </location>
</feature>
<name>A0A5C3M6R1_9AGAR</name>
<proteinExistence type="predicted"/>
<reference evidence="4 5" key="1">
    <citation type="journal article" date="2019" name="Nat. Ecol. Evol.">
        <title>Megaphylogeny resolves global patterns of mushroom evolution.</title>
        <authorList>
            <person name="Varga T."/>
            <person name="Krizsan K."/>
            <person name="Foldi C."/>
            <person name="Dima B."/>
            <person name="Sanchez-Garcia M."/>
            <person name="Sanchez-Ramirez S."/>
            <person name="Szollosi G.J."/>
            <person name="Szarkandi J.G."/>
            <person name="Papp V."/>
            <person name="Albert L."/>
            <person name="Andreopoulos W."/>
            <person name="Angelini C."/>
            <person name="Antonin V."/>
            <person name="Barry K.W."/>
            <person name="Bougher N.L."/>
            <person name="Buchanan P."/>
            <person name="Buyck B."/>
            <person name="Bense V."/>
            <person name="Catcheside P."/>
            <person name="Chovatia M."/>
            <person name="Cooper J."/>
            <person name="Damon W."/>
            <person name="Desjardin D."/>
            <person name="Finy P."/>
            <person name="Geml J."/>
            <person name="Haridas S."/>
            <person name="Hughes K."/>
            <person name="Justo A."/>
            <person name="Karasinski D."/>
            <person name="Kautmanova I."/>
            <person name="Kiss B."/>
            <person name="Kocsube S."/>
            <person name="Kotiranta H."/>
            <person name="LaButti K.M."/>
            <person name="Lechner B.E."/>
            <person name="Liimatainen K."/>
            <person name="Lipzen A."/>
            <person name="Lukacs Z."/>
            <person name="Mihaltcheva S."/>
            <person name="Morgado L.N."/>
            <person name="Niskanen T."/>
            <person name="Noordeloos M.E."/>
            <person name="Ohm R.A."/>
            <person name="Ortiz-Santana B."/>
            <person name="Ovrebo C."/>
            <person name="Racz N."/>
            <person name="Riley R."/>
            <person name="Savchenko A."/>
            <person name="Shiryaev A."/>
            <person name="Soop K."/>
            <person name="Spirin V."/>
            <person name="Szebenyi C."/>
            <person name="Tomsovsky M."/>
            <person name="Tulloss R.E."/>
            <person name="Uehling J."/>
            <person name="Grigoriev I.V."/>
            <person name="Vagvolgyi C."/>
            <person name="Papp T."/>
            <person name="Martin F.M."/>
            <person name="Miettinen O."/>
            <person name="Hibbett D.S."/>
            <person name="Nagy L.G."/>
        </authorList>
    </citation>
    <scope>NUCLEOTIDE SEQUENCE [LARGE SCALE GENOMIC DNA]</scope>
    <source>
        <strain evidence="4 5">CBS 166.37</strain>
    </source>
</reference>
<dbReference type="PANTHER" id="PTHR23325">
    <property type="entry name" value="SERUM RESPONSE FACTOR-BINDING"/>
    <property type="match status" value="1"/>
</dbReference>
<dbReference type="EMBL" id="ML213596">
    <property type="protein sequence ID" value="TFK40547.1"/>
    <property type="molecule type" value="Genomic_DNA"/>
</dbReference>
<dbReference type="GO" id="GO:0005634">
    <property type="term" value="C:nucleus"/>
    <property type="evidence" value="ECO:0007669"/>
    <property type="project" value="TreeGrafter"/>
</dbReference>
<feature type="compositionally biased region" description="Basic residues" evidence="2">
    <location>
        <begin position="323"/>
        <end position="332"/>
    </location>
</feature>
<accession>A0A5C3M6R1</accession>
<evidence type="ECO:0000259" key="3">
    <source>
        <dbReference type="Pfam" id="PF09073"/>
    </source>
</evidence>
<dbReference type="GO" id="GO:0030490">
    <property type="term" value="P:maturation of SSU-rRNA"/>
    <property type="evidence" value="ECO:0007669"/>
    <property type="project" value="TreeGrafter"/>
</dbReference>
<feature type="region of interest" description="Disordered" evidence="2">
    <location>
        <begin position="1"/>
        <end position="26"/>
    </location>
</feature>
<dbReference type="Proteomes" id="UP000308652">
    <property type="component" value="Unassembled WGS sequence"/>
</dbReference>
<feature type="region of interest" description="Disordered" evidence="2">
    <location>
        <begin position="199"/>
        <end position="277"/>
    </location>
</feature>
<dbReference type="AlphaFoldDB" id="A0A5C3M6R1"/>
<feature type="compositionally biased region" description="Polar residues" evidence="2">
    <location>
        <begin position="388"/>
        <end position="403"/>
    </location>
</feature>
<sequence length="466" mass="51120">MGDGEQRGTKRKRYEPPEEHHDCKEVRKAAKKAKVFETQKLVKKLKDLRRKDDNDQAITEHESQLTAIKDIDHDDIGNTALKTKLLKDHMLSENEHIQMAISEELASNLLTPAPPGSAMAKIQSRLLSSKVLASEIGSVIEALRNLLQPKPQVDDTVMEESIEDSAPPRSKKTKAAIKADTVDMDIDIEPLAIDDNEEFEADPDIDDAEPVDESGWESGTIGDDEHEADDGWESGLLDEDPTGSADEEDETGFGDSDSDAEMISLKPPSKLVKAAPKPSKITVSASATQSTFLPSLAVGFVRGTDDSDFSDSEMKMADGDIKKNRRGQRARRAIWEKKYGRNANHKKKEAEEQSAPGRGNGKHDAYGPLGSTKPQRNAPKPYVGASGNARQLNNADNVVQHLQQPDAGWGQRSGPGSNNMGPMFKGSSQPPLREERPLHPSWEAKKKLKEKESGGIIPSQGKKIKF</sequence>
<keyword evidence="5" id="KW-1185">Reference proteome</keyword>
<evidence type="ECO:0000313" key="4">
    <source>
        <dbReference type="EMBL" id="TFK40547.1"/>
    </source>
</evidence>
<feature type="compositionally biased region" description="Acidic residues" evidence="2">
    <location>
        <begin position="199"/>
        <end position="215"/>
    </location>
</feature>
<protein>
    <submittedName>
        <fullName evidence="4">Bud-site selection protein</fullName>
    </submittedName>
</protein>
<dbReference type="PANTHER" id="PTHR23325:SF1">
    <property type="entry name" value="SERUM RESPONSE FACTOR-BINDING PROTEIN 1"/>
    <property type="match status" value="1"/>
</dbReference>
<feature type="compositionally biased region" description="Basic and acidic residues" evidence="2">
    <location>
        <begin position="312"/>
        <end position="322"/>
    </location>
</feature>
<feature type="compositionally biased region" description="Basic and acidic residues" evidence="2">
    <location>
        <begin position="432"/>
        <end position="453"/>
    </location>
</feature>
<feature type="compositionally biased region" description="Polar residues" evidence="2">
    <location>
        <begin position="414"/>
        <end position="430"/>
    </location>
</feature>
<dbReference type="InterPro" id="IPR015158">
    <property type="entry name" value="Bud22_dom"/>
</dbReference>
<keyword evidence="1" id="KW-0175">Coiled coil</keyword>
<evidence type="ECO:0000313" key="5">
    <source>
        <dbReference type="Proteomes" id="UP000308652"/>
    </source>
</evidence>
<evidence type="ECO:0000256" key="1">
    <source>
        <dbReference type="ARBA" id="ARBA00023054"/>
    </source>
</evidence>
<dbReference type="STRING" id="68775.A0A5C3M6R1"/>
<dbReference type="OrthoDB" id="3364872at2759"/>